<evidence type="ECO:0008006" key="4">
    <source>
        <dbReference type="Google" id="ProtNLM"/>
    </source>
</evidence>
<proteinExistence type="predicted"/>
<name>A0A1E5T580_9BACT</name>
<organism evidence="2 3">
    <name type="scientific">Roseivirga misakiensis</name>
    <dbReference type="NCBI Taxonomy" id="1563681"/>
    <lineage>
        <taxon>Bacteria</taxon>
        <taxon>Pseudomonadati</taxon>
        <taxon>Bacteroidota</taxon>
        <taxon>Cytophagia</taxon>
        <taxon>Cytophagales</taxon>
        <taxon>Roseivirgaceae</taxon>
        <taxon>Roseivirga</taxon>
    </lineage>
</organism>
<dbReference type="AlphaFoldDB" id="A0A1E5T580"/>
<feature type="signal peptide" evidence="1">
    <location>
        <begin position="1"/>
        <end position="21"/>
    </location>
</feature>
<evidence type="ECO:0000256" key="1">
    <source>
        <dbReference type="SAM" id="SignalP"/>
    </source>
</evidence>
<dbReference type="RefSeq" id="WP_069833825.1">
    <property type="nucleotide sequence ID" value="NZ_MDGQ01000003.1"/>
</dbReference>
<keyword evidence="3" id="KW-1185">Reference proteome</keyword>
<dbReference type="OrthoDB" id="9809953at2"/>
<protein>
    <recommendedName>
        <fullName evidence="4">Penicillin-binding protein</fullName>
    </recommendedName>
</protein>
<dbReference type="NCBIfam" id="NF033711">
    <property type="entry name" value="T9SS_PorQ"/>
    <property type="match status" value="1"/>
</dbReference>
<reference evidence="2 3" key="1">
    <citation type="submission" date="2016-08" db="EMBL/GenBank/DDBJ databases">
        <title>Draft genome of Fabibacter sp. strain SK-8.</title>
        <authorList>
            <person name="Wong S.-K."/>
            <person name="Hamasaki K."/>
            <person name="Yoshizawa S."/>
        </authorList>
    </citation>
    <scope>NUCLEOTIDE SEQUENCE [LARGE SCALE GENOMIC DNA]</scope>
    <source>
        <strain evidence="2 3">SK-8</strain>
    </source>
</reference>
<feature type="chain" id="PRO_5009185970" description="Penicillin-binding protein" evidence="1">
    <location>
        <begin position="22"/>
        <end position="344"/>
    </location>
</feature>
<gene>
    <name evidence="2" type="ORF">BFP71_02230</name>
</gene>
<evidence type="ECO:0000313" key="2">
    <source>
        <dbReference type="EMBL" id="OEK06513.1"/>
    </source>
</evidence>
<comment type="caution">
    <text evidence="2">The sequence shown here is derived from an EMBL/GenBank/DDBJ whole genome shotgun (WGS) entry which is preliminary data.</text>
</comment>
<sequence length="344" mass="37884">MKKARLLVILCLCTIWQSASAQLGGSRAFEFLNLPNNARQSALGGVNITSGWNDLGQIISNPALLNADMENQLVISRLSYFADIANTSLTYATEIGDLGTWAIHLDFLNYGDIQSFDEAGFLNGEFSVNEYAFAISNSQKFGPFSVGASAKLAISDLASFKASALLLDLGGTFKHPEKDLTVGFTVKNMGFLLSDYIEDNGSQLPTDIQLGVSFKPEFMPFRFSATARNLVRADAVFFDPSSNALFGENEEPGFGEEIFRRLVFGTELLFSPNFQLRFAYNHLLRQELKLENVSGGAGFSFGFMFKVKRFEFAYSRALYHTAGGSNTLQMNLNLSGLIKKKTDD</sequence>
<accession>A0A1E5T580</accession>
<evidence type="ECO:0000313" key="3">
    <source>
        <dbReference type="Proteomes" id="UP000095552"/>
    </source>
</evidence>
<dbReference type="Proteomes" id="UP000095552">
    <property type="component" value="Unassembled WGS sequence"/>
</dbReference>
<dbReference type="NCBIfam" id="NF033709">
    <property type="entry name" value="PorV_fam"/>
    <property type="match status" value="1"/>
</dbReference>
<keyword evidence="1" id="KW-0732">Signal</keyword>
<dbReference type="EMBL" id="MDGQ01000003">
    <property type="protein sequence ID" value="OEK06513.1"/>
    <property type="molecule type" value="Genomic_DNA"/>
</dbReference>
<dbReference type="STRING" id="1563681.BFP71_02230"/>